<organism evidence="1 2">
    <name type="scientific">Galendromus occidentalis</name>
    <name type="common">western predatory mite</name>
    <dbReference type="NCBI Taxonomy" id="34638"/>
    <lineage>
        <taxon>Eukaryota</taxon>
        <taxon>Metazoa</taxon>
        <taxon>Ecdysozoa</taxon>
        <taxon>Arthropoda</taxon>
        <taxon>Chelicerata</taxon>
        <taxon>Arachnida</taxon>
        <taxon>Acari</taxon>
        <taxon>Parasitiformes</taxon>
        <taxon>Mesostigmata</taxon>
        <taxon>Gamasina</taxon>
        <taxon>Phytoseioidea</taxon>
        <taxon>Phytoseiidae</taxon>
        <taxon>Typhlodrominae</taxon>
        <taxon>Galendromus</taxon>
    </lineage>
</organism>
<keyword evidence="1" id="KW-1185">Reference proteome</keyword>
<dbReference type="Proteomes" id="UP000694867">
    <property type="component" value="Unplaced"/>
</dbReference>
<sequence length="241" mass="27300">MQQNHLELAPQKCEAVMLLKKRTDGDSDIKLRGETIRVETHVKYLGIILEQNLTGKTHIEERLKKATQVAMSTARILPRTFGASETQRRLLAAVSESIALYAAPIWAPSALVFSKYRDKLDRTQRVMAIRITRAYRTNSTEADLVLARTTPWALLAKERSQLYEEKKRISRQEGSAAIGTAQTGGEQIRNHTVQAWQERNAMFNCHRQWGPWDLGCGFHVLNAEMPSSDDQAGTRIQTDIK</sequence>
<proteinExistence type="predicted"/>
<accession>A0AAJ7L567</accession>
<protein>
    <submittedName>
        <fullName evidence="2">Uncharacterized protein LOC108864059</fullName>
    </submittedName>
</protein>
<feature type="non-terminal residue" evidence="2">
    <location>
        <position position="241"/>
    </location>
</feature>
<dbReference type="AlphaFoldDB" id="A0AAJ7L567"/>
<dbReference type="GeneID" id="108864059"/>
<dbReference type="KEGG" id="goe:108864059"/>
<reference evidence="2" key="1">
    <citation type="submission" date="2025-08" db="UniProtKB">
        <authorList>
            <consortium name="RefSeq"/>
        </authorList>
    </citation>
    <scope>IDENTIFICATION</scope>
</reference>
<dbReference type="RefSeq" id="XP_018494474.1">
    <property type="nucleotide sequence ID" value="XM_018638958.1"/>
</dbReference>
<evidence type="ECO:0000313" key="1">
    <source>
        <dbReference type="Proteomes" id="UP000694867"/>
    </source>
</evidence>
<name>A0AAJ7L567_9ACAR</name>
<gene>
    <name evidence="2" type="primary">LOC108864059</name>
</gene>
<evidence type="ECO:0000313" key="2">
    <source>
        <dbReference type="RefSeq" id="XP_018494474.1"/>
    </source>
</evidence>